<keyword evidence="5 13" id="KW-0732">Signal</keyword>
<keyword evidence="14" id="KW-0966">Cell projection</keyword>
<keyword evidence="7" id="KW-0564">Palmitate</keyword>
<gene>
    <name evidence="11" type="primary">flgH</name>
    <name evidence="14" type="ORF">DWU98_08575</name>
</gene>
<dbReference type="Proteomes" id="UP000254258">
    <property type="component" value="Unassembled WGS sequence"/>
</dbReference>
<dbReference type="GO" id="GO:0071973">
    <property type="term" value="P:bacterial-type flagellum-dependent cell motility"/>
    <property type="evidence" value="ECO:0007669"/>
    <property type="project" value="InterPro"/>
</dbReference>
<keyword evidence="8 11" id="KW-0975">Bacterial flagellum</keyword>
<feature type="compositionally biased region" description="Polar residues" evidence="12">
    <location>
        <begin position="120"/>
        <end position="139"/>
    </location>
</feature>
<evidence type="ECO:0000256" key="8">
    <source>
        <dbReference type="ARBA" id="ARBA00023143"/>
    </source>
</evidence>
<comment type="subcellular location">
    <subcellularLocation>
        <location evidence="11">Cell outer membrane</location>
    </subcellularLocation>
    <subcellularLocation>
        <location evidence="11">Bacterial flagellum basal body</location>
    </subcellularLocation>
    <subcellularLocation>
        <location evidence="2">Membrane</location>
        <topology evidence="2">Lipid-anchor</topology>
    </subcellularLocation>
</comment>
<dbReference type="Pfam" id="PF02107">
    <property type="entry name" value="FlgH"/>
    <property type="match status" value="1"/>
</dbReference>
<dbReference type="HAMAP" id="MF_00415">
    <property type="entry name" value="FlgH"/>
    <property type="match status" value="1"/>
</dbReference>
<feature type="region of interest" description="Disordered" evidence="12">
    <location>
        <begin position="113"/>
        <end position="139"/>
    </location>
</feature>
<keyword evidence="6 11" id="KW-0472">Membrane</keyword>
<evidence type="ECO:0000256" key="5">
    <source>
        <dbReference type="ARBA" id="ARBA00022729"/>
    </source>
</evidence>
<evidence type="ECO:0000256" key="11">
    <source>
        <dbReference type="HAMAP-Rule" id="MF_00415"/>
    </source>
</evidence>
<comment type="caution">
    <text evidence="14">The sequence shown here is derived from an EMBL/GenBank/DDBJ whole genome shotgun (WGS) entry which is preliminary data.</text>
</comment>
<keyword evidence="15" id="KW-1185">Reference proteome</keyword>
<accession>A0A370X118</accession>
<feature type="chain" id="PRO_5017017865" description="Flagellar L-ring protein" evidence="13">
    <location>
        <begin position="24"/>
        <end position="232"/>
    </location>
</feature>
<evidence type="ECO:0000256" key="13">
    <source>
        <dbReference type="SAM" id="SignalP"/>
    </source>
</evidence>
<evidence type="ECO:0000256" key="7">
    <source>
        <dbReference type="ARBA" id="ARBA00023139"/>
    </source>
</evidence>
<evidence type="ECO:0000256" key="1">
    <source>
        <dbReference type="ARBA" id="ARBA00002591"/>
    </source>
</evidence>
<evidence type="ECO:0000256" key="3">
    <source>
        <dbReference type="ARBA" id="ARBA00006929"/>
    </source>
</evidence>
<feature type="signal peptide" evidence="13">
    <location>
        <begin position="1"/>
        <end position="23"/>
    </location>
</feature>
<comment type="similarity">
    <text evidence="3 11">Belongs to the FlgH family.</text>
</comment>
<dbReference type="PANTHER" id="PTHR34933">
    <property type="entry name" value="FLAGELLAR L-RING PROTEIN"/>
    <property type="match status" value="1"/>
</dbReference>
<dbReference type="NCBIfam" id="NF001304">
    <property type="entry name" value="PRK00249.1-4"/>
    <property type="match status" value="1"/>
</dbReference>
<keyword evidence="10" id="KW-0449">Lipoprotein</keyword>
<proteinExistence type="inferred from homology"/>
<reference evidence="14 15" key="1">
    <citation type="submission" date="2018-07" db="EMBL/GenBank/DDBJ databases">
        <title>Dyella monticola sp. nov. and Dyella psychrodurans sp. nov. isolated from monsoon evergreen broad-leaved forest soil of Dinghu Mountain, China.</title>
        <authorList>
            <person name="Gao Z."/>
            <person name="Qiu L."/>
        </authorList>
    </citation>
    <scope>NUCLEOTIDE SEQUENCE [LARGE SCALE GENOMIC DNA]</scope>
    <source>
        <strain evidence="14 15">4G-K06</strain>
    </source>
</reference>
<keyword evidence="14" id="KW-0282">Flagellum</keyword>
<dbReference type="GO" id="GO:0003774">
    <property type="term" value="F:cytoskeletal motor activity"/>
    <property type="evidence" value="ECO:0007669"/>
    <property type="project" value="InterPro"/>
</dbReference>
<evidence type="ECO:0000313" key="15">
    <source>
        <dbReference type="Proteomes" id="UP000254258"/>
    </source>
</evidence>
<evidence type="ECO:0000313" key="14">
    <source>
        <dbReference type="EMBL" id="RDS82099.1"/>
    </source>
</evidence>
<dbReference type="EMBL" id="QRBE01000004">
    <property type="protein sequence ID" value="RDS82099.1"/>
    <property type="molecule type" value="Genomic_DNA"/>
</dbReference>
<keyword evidence="14" id="KW-0969">Cilium</keyword>
<dbReference type="GO" id="GO:0009427">
    <property type="term" value="C:bacterial-type flagellum basal body, distal rod, L ring"/>
    <property type="evidence" value="ECO:0007669"/>
    <property type="project" value="InterPro"/>
</dbReference>
<evidence type="ECO:0000256" key="9">
    <source>
        <dbReference type="ARBA" id="ARBA00023237"/>
    </source>
</evidence>
<keyword evidence="9 11" id="KW-0998">Cell outer membrane</keyword>
<evidence type="ECO:0000256" key="4">
    <source>
        <dbReference type="ARBA" id="ARBA00011439"/>
    </source>
</evidence>
<comment type="subunit">
    <text evidence="4 11">The basal body constitutes a major portion of the flagellar organelle and consists of four rings (L,P,S, and M) mounted on a central rod.</text>
</comment>
<dbReference type="InterPro" id="IPR000527">
    <property type="entry name" value="Flag_Lring"/>
</dbReference>
<dbReference type="RefSeq" id="WP_115495155.1">
    <property type="nucleotide sequence ID" value="NZ_QRBE01000004.1"/>
</dbReference>
<comment type="function">
    <text evidence="1 11">Assembles around the rod to form the L-ring and probably protects the motor/basal body from shearing forces during rotation.</text>
</comment>
<evidence type="ECO:0000256" key="2">
    <source>
        <dbReference type="ARBA" id="ARBA00004635"/>
    </source>
</evidence>
<evidence type="ECO:0000256" key="12">
    <source>
        <dbReference type="SAM" id="MobiDB-lite"/>
    </source>
</evidence>
<dbReference type="AlphaFoldDB" id="A0A370X118"/>
<dbReference type="PRINTS" id="PR01008">
    <property type="entry name" value="FLGLRINGFLGH"/>
</dbReference>
<organism evidence="14 15">
    <name type="scientific">Dyella monticola</name>
    <dbReference type="NCBI Taxonomy" id="1927958"/>
    <lineage>
        <taxon>Bacteria</taxon>
        <taxon>Pseudomonadati</taxon>
        <taxon>Pseudomonadota</taxon>
        <taxon>Gammaproteobacteria</taxon>
        <taxon>Lysobacterales</taxon>
        <taxon>Rhodanobacteraceae</taxon>
        <taxon>Dyella</taxon>
    </lineage>
</organism>
<evidence type="ECO:0000256" key="10">
    <source>
        <dbReference type="ARBA" id="ARBA00023288"/>
    </source>
</evidence>
<name>A0A370X118_9GAMM</name>
<dbReference type="GO" id="GO:0009279">
    <property type="term" value="C:cell outer membrane"/>
    <property type="evidence" value="ECO:0007669"/>
    <property type="project" value="UniProtKB-SubCell"/>
</dbReference>
<dbReference type="OrthoDB" id="9789463at2"/>
<sequence>MPYPSVFARIAIASLLTAALAGCAGMGERQKKEDAEWAATAPVTQPAPAAADGSIYHDMQNMELFNDPRAHRVGDILTINLVEAMQASKTSETTTAKTDKNTLSAPELLGHTLSVKGGNTADSNLNSANSFDGSGSSTQSNQLTGQFTVTVSQRLSNGNLIVRGEKWLTINQGQELIRLSGIVRPEDIAQDNSVDSTRVADARITYTGRGVLNSANQQGWLARFFNSKWMPY</sequence>
<protein>
    <recommendedName>
        <fullName evidence="11">Flagellar L-ring protein</fullName>
    </recommendedName>
    <alternativeName>
        <fullName evidence="11">Basal body L-ring protein</fullName>
    </alternativeName>
</protein>
<evidence type="ECO:0000256" key="6">
    <source>
        <dbReference type="ARBA" id="ARBA00023136"/>
    </source>
</evidence>
<dbReference type="PANTHER" id="PTHR34933:SF1">
    <property type="entry name" value="FLAGELLAR L-RING PROTEIN"/>
    <property type="match status" value="1"/>
</dbReference>